<feature type="domain" description="Extradiol ring-cleavage dioxygenase class III enzyme subunit B" evidence="1">
    <location>
        <begin position="10"/>
        <end position="284"/>
    </location>
</feature>
<keyword evidence="3" id="KW-1185">Reference proteome</keyword>
<sequence>MSEIVLGLGASHSTLMNTHWDEVDHLPEAHRFRDGLATAREALAAARPDAVVVVGSNHFRGMFLDLMPAVTVGVGEVLGAGEAGTPGGPLPVDTELARSLVDGMVADGFDPAFSLRLTVDHGITHSLQHLVPALDVPIVPVVLNMFAPPLPPLARCARLGATIGRVLRSDGADRRVALIASGGLSHRLPWPKWFATLSDDDRFLVEAWLNGRDSWAEYEVRRRQIIRAARPDINADFDARFLSMLEDGDVAPVLAMTDDELEAEAGNGAHEIRSWLAVQAALTGPDGPPRAATAAYAAVGPWLTGMGVSVMTPAHLPLPTTTTALENAR</sequence>
<dbReference type="RefSeq" id="WP_133825451.1">
    <property type="nucleotide sequence ID" value="NZ_BAABHR010000029.1"/>
</dbReference>
<dbReference type="GO" id="GO:0016702">
    <property type="term" value="F:oxidoreductase activity, acting on single donors with incorporation of molecular oxygen, incorporation of two atoms of oxygen"/>
    <property type="evidence" value="ECO:0007669"/>
    <property type="project" value="UniProtKB-ARBA"/>
</dbReference>
<reference evidence="2 3" key="1">
    <citation type="submission" date="2019-03" db="EMBL/GenBank/DDBJ databases">
        <title>Genomic Encyclopedia of Type Strains, Phase IV (KMG-IV): sequencing the most valuable type-strain genomes for metagenomic binning, comparative biology and taxonomic classification.</title>
        <authorList>
            <person name="Goeker M."/>
        </authorList>
    </citation>
    <scope>NUCLEOTIDE SEQUENCE [LARGE SCALE GENOMIC DNA]</scope>
    <source>
        <strain evidence="2 3">DSM 45775</strain>
    </source>
</reference>
<name>A0A4R6VRB1_9PSEU</name>
<dbReference type="Gene3D" id="3.40.830.10">
    <property type="entry name" value="LigB-like"/>
    <property type="match status" value="1"/>
</dbReference>
<gene>
    <name evidence="2" type="ORF">EV188_10214</name>
</gene>
<accession>A0A4R6VRB1</accession>
<dbReference type="CDD" id="cd07359">
    <property type="entry name" value="PCA_45_Doxase_B_like"/>
    <property type="match status" value="1"/>
</dbReference>
<protein>
    <submittedName>
        <fullName evidence="2">2,3-dihydroxyphenylpropionate 1,2-dioxygenase</fullName>
    </submittedName>
</protein>
<evidence type="ECO:0000313" key="2">
    <source>
        <dbReference type="EMBL" id="TDQ62360.1"/>
    </source>
</evidence>
<proteinExistence type="predicted"/>
<dbReference type="GO" id="GO:0008198">
    <property type="term" value="F:ferrous iron binding"/>
    <property type="evidence" value="ECO:0007669"/>
    <property type="project" value="InterPro"/>
</dbReference>
<dbReference type="SUPFAM" id="SSF53213">
    <property type="entry name" value="LigB-like"/>
    <property type="match status" value="1"/>
</dbReference>
<dbReference type="InterPro" id="IPR004183">
    <property type="entry name" value="Xdiol_dOase_suB"/>
</dbReference>
<evidence type="ECO:0000313" key="3">
    <source>
        <dbReference type="Proteomes" id="UP000295705"/>
    </source>
</evidence>
<keyword evidence="2" id="KW-0223">Dioxygenase</keyword>
<comment type="caution">
    <text evidence="2">The sequence shown here is derived from an EMBL/GenBank/DDBJ whole genome shotgun (WGS) entry which is preliminary data.</text>
</comment>
<dbReference type="EMBL" id="SNYO01000002">
    <property type="protein sequence ID" value="TDQ62360.1"/>
    <property type="molecule type" value="Genomic_DNA"/>
</dbReference>
<dbReference type="Proteomes" id="UP000295705">
    <property type="component" value="Unassembled WGS sequence"/>
</dbReference>
<organism evidence="2 3">
    <name type="scientific">Actinomycetospora succinea</name>
    <dbReference type="NCBI Taxonomy" id="663603"/>
    <lineage>
        <taxon>Bacteria</taxon>
        <taxon>Bacillati</taxon>
        <taxon>Actinomycetota</taxon>
        <taxon>Actinomycetes</taxon>
        <taxon>Pseudonocardiales</taxon>
        <taxon>Pseudonocardiaceae</taxon>
        <taxon>Actinomycetospora</taxon>
    </lineage>
</organism>
<dbReference type="Pfam" id="PF02900">
    <property type="entry name" value="LigB"/>
    <property type="match status" value="1"/>
</dbReference>
<keyword evidence="2" id="KW-0560">Oxidoreductase</keyword>
<dbReference type="OrthoDB" id="8673673at2"/>
<evidence type="ECO:0000259" key="1">
    <source>
        <dbReference type="Pfam" id="PF02900"/>
    </source>
</evidence>
<dbReference type="AlphaFoldDB" id="A0A4R6VRB1"/>